<accession>A0A9D7AJZ7</accession>
<name>A0A9D7AJZ7_9GAMM</name>
<dbReference type="Pfam" id="PF04591">
    <property type="entry name" value="DUF596"/>
    <property type="match status" value="1"/>
</dbReference>
<dbReference type="InterPro" id="IPR007670">
    <property type="entry name" value="DUF596"/>
</dbReference>
<keyword evidence="4" id="KW-1185">Reference proteome</keyword>
<dbReference type="InterPro" id="IPR023138">
    <property type="entry name" value="NMB0513-like_sf"/>
</dbReference>
<sequence>MDQFSYDENRRIFFEVLERLIKENRLKLHKKGELFSNSLDEQLTNFHREFPKTKDEMQDGLWFYFDECPAEPVWVLEDGSLEWA</sequence>
<comment type="caution">
    <text evidence="2">The sequence shown here is derived from an EMBL/GenBank/DDBJ whole genome shotgun (WGS) entry which is preliminary data.</text>
</comment>
<dbReference type="Proteomes" id="UP001296969">
    <property type="component" value="Unassembled WGS sequence"/>
</dbReference>
<dbReference type="Gene3D" id="1.10.3510.10">
    <property type="entry name" value="NMB0513-like"/>
    <property type="match status" value="1"/>
</dbReference>
<evidence type="ECO:0000313" key="3">
    <source>
        <dbReference type="Proteomes" id="UP000807542"/>
    </source>
</evidence>
<dbReference type="Proteomes" id="UP000807542">
    <property type="component" value="Unassembled WGS sequence"/>
</dbReference>
<organism evidence="2 3">
    <name type="scientific">Limnobaculum xujianqingii</name>
    <dbReference type="NCBI Taxonomy" id="2738837"/>
    <lineage>
        <taxon>Bacteria</taxon>
        <taxon>Pseudomonadati</taxon>
        <taxon>Pseudomonadota</taxon>
        <taxon>Gammaproteobacteria</taxon>
        <taxon>Enterobacterales</taxon>
        <taxon>Budviciaceae</taxon>
        <taxon>Limnobaculum</taxon>
    </lineage>
</organism>
<dbReference type="EMBL" id="JADRCP010000003">
    <property type="protein sequence ID" value="MBK5177315.1"/>
    <property type="molecule type" value="Genomic_DNA"/>
</dbReference>
<evidence type="ECO:0000313" key="2">
    <source>
        <dbReference type="EMBL" id="MBK5177315.1"/>
    </source>
</evidence>
<gene>
    <name evidence="2" type="ORF">I2492_13405</name>
    <name evidence="1" type="ORF">I2493_12300</name>
</gene>
<proteinExistence type="predicted"/>
<protein>
    <submittedName>
        <fullName evidence="2">DUF596 domain-containing protein</fullName>
    </submittedName>
</protein>
<dbReference type="SUPFAM" id="SSF160472">
    <property type="entry name" value="NMB0513-like"/>
    <property type="match status" value="1"/>
</dbReference>
<dbReference type="EMBL" id="JADRCQ010000003">
    <property type="protein sequence ID" value="MBK5073791.1"/>
    <property type="molecule type" value="Genomic_DNA"/>
</dbReference>
<reference evidence="2 4" key="1">
    <citation type="submission" date="2020-11" db="EMBL/GenBank/DDBJ databases">
        <title>Insectihabitans protaetiae gen. nov. sp. nov. and Insectihabitans allomyrinae sp. nov., isolated from larvae of Protaetia brevitarsis seulensis and Allomyrina dichotoma, respectively.</title>
        <authorList>
            <person name="Lee S.D."/>
            <person name="Byeon Y.-S."/>
            <person name="Kim S.-M."/>
            <person name="Yang H.L."/>
            <person name="Kim I.S."/>
        </authorList>
    </citation>
    <scope>NUCLEOTIDE SEQUENCE</scope>
    <source>
        <strain evidence="2">CWB-B4</strain>
        <strain evidence="1 4">CWB-B43</strain>
    </source>
</reference>
<dbReference type="RefSeq" id="WP_228398547.1">
    <property type="nucleotide sequence ID" value="NZ_JADRCP010000003.1"/>
</dbReference>
<dbReference type="AlphaFoldDB" id="A0A9D7AJZ7"/>
<evidence type="ECO:0000313" key="4">
    <source>
        <dbReference type="Proteomes" id="UP001296969"/>
    </source>
</evidence>
<evidence type="ECO:0000313" key="1">
    <source>
        <dbReference type="EMBL" id="MBK5073791.1"/>
    </source>
</evidence>